<evidence type="ECO:0000313" key="1">
    <source>
        <dbReference type="EMBL" id="CCH57615.1"/>
    </source>
</evidence>
<keyword evidence="1" id="KW-0614">Plasmid</keyword>
<proteinExistence type="predicted"/>
<keyword evidence="2" id="KW-1185">Reference proteome</keyword>
<sequence length="289" mass="32549">MSTITLPINIDECIDYARAGVARFEGLQSIITENDFSKWKHKLESVDDVAAYLWGDEETGADYTLLSAAVLVGYQGNRMLAFGEIVHAERLLNRLDGFIRRFPQLTVPGRTSKQFADKIKNLADFHLLATLSELTLAYWFAKQGFTVEFETPFTHPVTGKRKDADLTITSSAGSQMHVEVYTPNKRFEADGFVDLEGEANRYLRKIEYKLEDKFGSGEISELNGKVLLAVNQTYFDAARLQQVLADLGQGESYEGIAKRLPLEIDGILIFEDDFSRTDSFVLRVIQVKP</sequence>
<accession>I2GU14</accession>
<dbReference type="AlphaFoldDB" id="I2GU14"/>
<protein>
    <submittedName>
        <fullName evidence="1">Uncharacterized protein</fullName>
    </submittedName>
</protein>
<geneLocation type="plasmid" evidence="1 2">
    <name>pFLIM01</name>
</geneLocation>
<name>I2GU14_9BACT</name>
<gene>
    <name evidence="1" type="ORF">BN8_p06811</name>
</gene>
<dbReference type="Proteomes" id="UP000009309">
    <property type="component" value="Plasmid pFLIM01"/>
</dbReference>
<evidence type="ECO:0000313" key="2">
    <source>
        <dbReference type="Proteomes" id="UP000009309"/>
    </source>
</evidence>
<reference evidence="1 2" key="1">
    <citation type="journal article" date="2012" name="J. Bacteriol.">
        <title>Genome Sequence of the Filamentous Bacterium Fibrisoma limi BUZ 3T.</title>
        <authorList>
            <person name="Filippini M."/>
            <person name="Qi W."/>
            <person name="Jaenicke S."/>
            <person name="Goesmann A."/>
            <person name="Smits T.H."/>
            <person name="Bagheri H.C."/>
        </authorList>
    </citation>
    <scope>NUCLEOTIDE SEQUENCE [LARGE SCALE GENOMIC DNA]</scope>
    <source>
        <strain evidence="2">BUZ 3T</strain>
        <plasmid evidence="1 2">pFLIM01</plasmid>
    </source>
</reference>
<organism evidence="1 2">
    <name type="scientific">Fibrisoma limi BUZ 3</name>
    <dbReference type="NCBI Taxonomy" id="1185876"/>
    <lineage>
        <taxon>Bacteria</taxon>
        <taxon>Pseudomonadati</taxon>
        <taxon>Bacteroidota</taxon>
        <taxon>Cytophagia</taxon>
        <taxon>Cytophagales</taxon>
        <taxon>Spirosomataceae</taxon>
        <taxon>Fibrisoma</taxon>
    </lineage>
</organism>
<dbReference type="EMBL" id="HE805916">
    <property type="protein sequence ID" value="CCH57615.1"/>
    <property type="molecule type" value="Genomic_DNA"/>
</dbReference>